<accession>A0AAU8FPI6</accession>
<proteinExistence type="predicted"/>
<protein>
    <submittedName>
        <fullName evidence="1">Uncharacterized protein</fullName>
    </submittedName>
</protein>
<dbReference type="AlphaFoldDB" id="A0AAU8FPI6"/>
<gene>
    <name evidence="1" type="ORF">ABV298_04430</name>
</gene>
<dbReference type="EMBL" id="CP159289">
    <property type="protein sequence ID" value="XCH25681.1"/>
    <property type="molecule type" value="Genomic_DNA"/>
</dbReference>
<dbReference type="PROSITE" id="PS51257">
    <property type="entry name" value="PROKAR_LIPOPROTEIN"/>
    <property type="match status" value="1"/>
</dbReference>
<reference evidence="1" key="1">
    <citation type="submission" date="2024-06" db="EMBL/GenBank/DDBJ databases">
        <title>Sequencing and assembly of the genome of Dyadobacter sp. strain 676, a symbiont of Cyamopsis tetragonoloba.</title>
        <authorList>
            <person name="Guro P."/>
            <person name="Sazanova A."/>
            <person name="Kuznetsova I."/>
            <person name="Belimov A."/>
            <person name="Safronova V."/>
        </authorList>
    </citation>
    <scope>NUCLEOTIDE SEQUENCE</scope>
    <source>
        <strain evidence="1">676</strain>
    </source>
</reference>
<evidence type="ECO:0000313" key="1">
    <source>
        <dbReference type="EMBL" id="XCH25681.1"/>
    </source>
</evidence>
<name>A0AAU8FPI6_9BACT</name>
<dbReference type="RefSeq" id="WP_353720979.1">
    <property type="nucleotide sequence ID" value="NZ_CP159289.1"/>
</dbReference>
<sequence length="122" mass="13848">MKTTFLFLFLLFVFSCKDKTVSSNLEVCGIKDPVRNLPWLKSLIEDAKANKQDNILTITVGKIKGETVFDYSLSYMSCIGCVGYHCDGSRLDPTKYTDQEMKDYFDSIRGEGSRGPVIWPEK</sequence>
<organism evidence="1">
    <name type="scientific">Dyadobacter sp. 676</name>
    <dbReference type="NCBI Taxonomy" id="3088362"/>
    <lineage>
        <taxon>Bacteria</taxon>
        <taxon>Pseudomonadati</taxon>
        <taxon>Bacteroidota</taxon>
        <taxon>Cytophagia</taxon>
        <taxon>Cytophagales</taxon>
        <taxon>Spirosomataceae</taxon>
        <taxon>Dyadobacter</taxon>
    </lineage>
</organism>